<protein>
    <recommendedName>
        <fullName evidence="3">Glycosyltransferase family 2 protein</fullName>
    </recommendedName>
</protein>
<organism evidence="1 2">
    <name type="scientific">candidate division CSSED10-310 bacterium</name>
    <dbReference type="NCBI Taxonomy" id="2855610"/>
    <lineage>
        <taxon>Bacteria</taxon>
        <taxon>Bacteria division CSSED10-310</taxon>
    </lineage>
</organism>
<gene>
    <name evidence="1" type="ORF">ACFL27_14325</name>
</gene>
<evidence type="ECO:0000313" key="1">
    <source>
        <dbReference type="EMBL" id="MFC1851370.1"/>
    </source>
</evidence>
<comment type="caution">
    <text evidence="1">The sequence shown here is derived from an EMBL/GenBank/DDBJ whole genome shotgun (WGS) entry which is preliminary data.</text>
</comment>
<proteinExistence type="predicted"/>
<keyword evidence="2" id="KW-1185">Reference proteome</keyword>
<dbReference type="InterPro" id="IPR029044">
    <property type="entry name" value="Nucleotide-diphossugar_trans"/>
</dbReference>
<dbReference type="EMBL" id="JBHPBY010000182">
    <property type="protein sequence ID" value="MFC1851370.1"/>
    <property type="molecule type" value="Genomic_DNA"/>
</dbReference>
<sequence>MEKLRRFIESKRHSRKLYWILLIYLKDLLWNIKRNDSIFAYPLQFYYYLSLFARNKRRGKHKENIAAIVLSWKRTKNLPQIVFGLKKQSFIDDIFILHNHPSKLWVPGCKNIFFKKNKGCIIRHHFASTLKEYDYFVFSDDDLMLKDDFSKEVLEAIRKHGKESVLGFIGHELDLNNKDKPYTSGKYKTSKKVIMPVDIVKGRFHIISKLGITVMAKSGLDTDALKSEDDLRANIALQRKFKKPSYLIPIKHEIVELQDNHALEYRSFHIKYRDRAIRDGLTLGWKSIK</sequence>
<accession>A0ABV6YYU3</accession>
<evidence type="ECO:0000313" key="2">
    <source>
        <dbReference type="Proteomes" id="UP001594351"/>
    </source>
</evidence>
<reference evidence="1 2" key="1">
    <citation type="submission" date="2024-09" db="EMBL/GenBank/DDBJ databases">
        <title>Laminarin stimulates single cell rates of sulfate reduction while oxygen inhibits transcriptomic activity in coastal marine sediment.</title>
        <authorList>
            <person name="Lindsay M."/>
            <person name="Orcutt B."/>
            <person name="Emerson D."/>
            <person name="Stepanauskas R."/>
            <person name="D'Angelo T."/>
        </authorList>
    </citation>
    <scope>NUCLEOTIDE SEQUENCE [LARGE SCALE GENOMIC DNA]</scope>
    <source>
        <strain evidence="1">SAG AM-311-K15</strain>
    </source>
</reference>
<evidence type="ECO:0008006" key="3">
    <source>
        <dbReference type="Google" id="ProtNLM"/>
    </source>
</evidence>
<dbReference type="SUPFAM" id="SSF53448">
    <property type="entry name" value="Nucleotide-diphospho-sugar transferases"/>
    <property type="match status" value="1"/>
</dbReference>
<dbReference type="Proteomes" id="UP001594351">
    <property type="component" value="Unassembled WGS sequence"/>
</dbReference>
<name>A0ABV6YYU3_UNCC1</name>